<dbReference type="GO" id="GO:0005737">
    <property type="term" value="C:cytoplasm"/>
    <property type="evidence" value="ECO:0007669"/>
    <property type="project" value="TreeGrafter"/>
</dbReference>
<comment type="caution">
    <text evidence="4">The sequence shown here is derived from an EMBL/GenBank/DDBJ whole genome shotgun (WGS) entry which is preliminary data.</text>
</comment>
<organism evidence="4 5">
    <name type="scientific">Candidatus Finniella inopinata</name>
    <dbReference type="NCBI Taxonomy" id="1696036"/>
    <lineage>
        <taxon>Bacteria</taxon>
        <taxon>Pseudomonadati</taxon>
        <taxon>Pseudomonadota</taxon>
        <taxon>Alphaproteobacteria</taxon>
        <taxon>Holosporales</taxon>
        <taxon>Candidatus Paracaedibacteraceae</taxon>
        <taxon>Candidatus Finniella</taxon>
    </lineage>
</organism>
<dbReference type="EMBL" id="SCFB01000015">
    <property type="protein sequence ID" value="RZI45361.1"/>
    <property type="molecule type" value="Genomic_DNA"/>
</dbReference>
<keyword evidence="5" id="KW-1185">Reference proteome</keyword>
<reference evidence="4 5" key="1">
    <citation type="submission" date="2018-10" db="EMBL/GenBank/DDBJ databases">
        <title>An updated phylogeny of the Alphaproteobacteria reveals that the parasitic Rickettsiales and Holosporales have independent origins.</title>
        <authorList>
            <person name="Munoz-Gomez S.A."/>
            <person name="Hess S."/>
            <person name="Burger G."/>
            <person name="Lang B.F."/>
            <person name="Susko E."/>
            <person name="Slamovits C.H."/>
            <person name="Roger A.J."/>
        </authorList>
    </citation>
    <scope>NUCLEOTIDE SEQUENCE [LARGE SCALE GENOMIC DNA]</scope>
    <source>
        <strain evidence="4">HOLO01</strain>
    </source>
</reference>
<dbReference type="InterPro" id="IPR029063">
    <property type="entry name" value="SAM-dependent_MTases_sf"/>
</dbReference>
<evidence type="ECO:0000256" key="3">
    <source>
        <dbReference type="ARBA" id="ARBA00030757"/>
    </source>
</evidence>
<protein>
    <recommendedName>
        <fullName evidence="2">Protein-L-isoaspartate O-methyltransferase</fullName>
    </recommendedName>
    <alternativeName>
        <fullName evidence="3">Protein L-isoaspartyl methyltransferase</fullName>
    </alternativeName>
</protein>
<sequence length="218" mass="24429">MIWGQLRPHIILPKPLKHAFAKVPRPLFVPPSHQECCYHDDHIPLTEKGPHQRFLLSPLLLSKLLVHADLEMIAHKKVLILSGGTGYSAALFGQMEADCLMVETNNDLADQARENLQSYTRVIVESSPSHLINELLDEQLFDIIFIDGGAVQTIPQFLIVRLRPSGFLLALQSKHPSTTNELCLCYGMLVPHTGPASILFDAWAPLNQEFTDKPSFCF</sequence>
<comment type="similarity">
    <text evidence="1">Belongs to the methyltransferase superfamily. L-isoaspartyl/D-aspartyl protein methyltransferase family.</text>
</comment>
<dbReference type="PANTHER" id="PTHR11579:SF18">
    <property type="entry name" value="PROTEIN-L-ISOASPARTATE O-METHYLTRANSFERASE"/>
    <property type="match status" value="1"/>
</dbReference>
<dbReference type="InterPro" id="IPR000682">
    <property type="entry name" value="PCMT"/>
</dbReference>
<gene>
    <name evidence="4" type="ORF">EQU50_07485</name>
</gene>
<dbReference type="GO" id="GO:0004719">
    <property type="term" value="F:protein-L-isoaspartate (D-aspartate) O-methyltransferase activity"/>
    <property type="evidence" value="ECO:0007669"/>
    <property type="project" value="InterPro"/>
</dbReference>
<accession>A0A4Q7DF42</accession>
<dbReference type="Gene3D" id="3.40.50.150">
    <property type="entry name" value="Vaccinia Virus protein VP39"/>
    <property type="match status" value="1"/>
</dbReference>
<dbReference type="Proteomes" id="UP000293550">
    <property type="component" value="Unassembled WGS sequence"/>
</dbReference>
<evidence type="ECO:0000256" key="1">
    <source>
        <dbReference type="ARBA" id="ARBA00005369"/>
    </source>
</evidence>
<evidence type="ECO:0000313" key="5">
    <source>
        <dbReference type="Proteomes" id="UP000293550"/>
    </source>
</evidence>
<evidence type="ECO:0000256" key="2">
    <source>
        <dbReference type="ARBA" id="ARBA00013346"/>
    </source>
</evidence>
<name>A0A4Q7DF42_9PROT</name>
<dbReference type="AlphaFoldDB" id="A0A4Q7DF42"/>
<dbReference type="SUPFAM" id="SSF53335">
    <property type="entry name" value="S-adenosyl-L-methionine-dependent methyltransferases"/>
    <property type="match status" value="1"/>
</dbReference>
<dbReference type="PANTHER" id="PTHR11579">
    <property type="entry name" value="PROTEIN-L-ISOASPARTATE O-METHYLTRANSFERASE"/>
    <property type="match status" value="1"/>
</dbReference>
<dbReference type="Pfam" id="PF01135">
    <property type="entry name" value="PCMT"/>
    <property type="match status" value="1"/>
</dbReference>
<evidence type="ECO:0000313" key="4">
    <source>
        <dbReference type="EMBL" id="RZI45361.1"/>
    </source>
</evidence>
<proteinExistence type="inferred from homology"/>